<reference evidence="9 10" key="1">
    <citation type="submission" date="2018-12" db="EMBL/GenBank/DDBJ databases">
        <title>Characterization and Draft Genome of Vibrio anguillarum J360 Marine Pathogen Isolated from an Outbreak in Lumpfish (Cyclopterus lumpus).</title>
        <authorList>
            <person name="Vasquez J.I."/>
            <person name="Cao T."/>
            <person name="Chakraborty S."/>
            <person name="Gnanagobal H."/>
            <person name="Wescot J."/>
            <person name="Boyce D."/>
            <person name="Santander J."/>
        </authorList>
    </citation>
    <scope>NUCLEOTIDE SEQUENCE [LARGE SCALE GENOMIC DNA]</scope>
    <source>
        <strain evidence="9 10">J360</strain>
    </source>
</reference>
<gene>
    <name evidence="9" type="ORF">DYL72_00215</name>
</gene>
<dbReference type="SUPFAM" id="SSF58104">
    <property type="entry name" value="Methyl-accepting chemotaxis protein (MCP) signaling domain"/>
    <property type="match status" value="1"/>
</dbReference>
<dbReference type="Gene3D" id="1.10.287.950">
    <property type="entry name" value="Methyl-accepting chemotaxis protein"/>
    <property type="match status" value="1"/>
</dbReference>
<keyword evidence="7" id="KW-0472">Membrane</keyword>
<evidence type="ECO:0000256" key="1">
    <source>
        <dbReference type="ARBA" id="ARBA00004370"/>
    </source>
</evidence>
<feature type="compositionally biased region" description="Low complexity" evidence="6">
    <location>
        <begin position="646"/>
        <end position="655"/>
    </location>
</feature>
<feature type="coiled-coil region" evidence="5">
    <location>
        <begin position="281"/>
        <end position="308"/>
    </location>
</feature>
<dbReference type="Proteomes" id="UP000256923">
    <property type="component" value="Chromosome 1"/>
</dbReference>
<organism evidence="9 10">
    <name type="scientific">Vibrio anguillarum</name>
    <name type="common">Listonella anguillarum</name>
    <dbReference type="NCBI Taxonomy" id="55601"/>
    <lineage>
        <taxon>Bacteria</taxon>
        <taxon>Pseudomonadati</taxon>
        <taxon>Pseudomonadota</taxon>
        <taxon>Gammaproteobacteria</taxon>
        <taxon>Vibrionales</taxon>
        <taxon>Vibrionaceae</taxon>
        <taxon>Vibrio</taxon>
    </lineage>
</organism>
<proteinExistence type="inferred from homology"/>
<keyword evidence="5" id="KW-0175">Coiled coil</keyword>
<evidence type="ECO:0000256" key="6">
    <source>
        <dbReference type="SAM" id="MobiDB-lite"/>
    </source>
</evidence>
<feature type="transmembrane region" description="Helical" evidence="7">
    <location>
        <begin position="27"/>
        <end position="47"/>
    </location>
</feature>
<dbReference type="GO" id="GO:0007165">
    <property type="term" value="P:signal transduction"/>
    <property type="evidence" value="ECO:0007669"/>
    <property type="project" value="UniProtKB-KW"/>
</dbReference>
<dbReference type="InterPro" id="IPR004089">
    <property type="entry name" value="MCPsignal_dom"/>
</dbReference>
<dbReference type="PANTHER" id="PTHR32089">
    <property type="entry name" value="METHYL-ACCEPTING CHEMOTAXIS PROTEIN MCPB"/>
    <property type="match status" value="1"/>
</dbReference>
<evidence type="ECO:0000256" key="5">
    <source>
        <dbReference type="SAM" id="Coils"/>
    </source>
</evidence>
<keyword evidence="7" id="KW-0812">Transmembrane</keyword>
<evidence type="ECO:0000256" key="2">
    <source>
        <dbReference type="ARBA" id="ARBA00023224"/>
    </source>
</evidence>
<keyword evidence="7" id="KW-1133">Transmembrane helix</keyword>
<dbReference type="PANTHER" id="PTHR32089:SF120">
    <property type="entry name" value="METHYL-ACCEPTING CHEMOTAXIS PROTEIN TLPQ"/>
    <property type="match status" value="1"/>
</dbReference>
<dbReference type="AlphaFoldDB" id="A0A289GBX8"/>
<feature type="domain" description="Methyl-accepting transducer" evidence="8">
    <location>
        <begin position="418"/>
        <end position="654"/>
    </location>
</feature>
<dbReference type="EMBL" id="CP034672">
    <property type="protein sequence ID" value="AZS23624.1"/>
    <property type="molecule type" value="Genomic_DNA"/>
</dbReference>
<evidence type="ECO:0000259" key="8">
    <source>
        <dbReference type="PROSITE" id="PS50111"/>
    </source>
</evidence>
<accession>A0A289GBX8</accession>
<comment type="similarity">
    <text evidence="3">Belongs to the methyl-accepting chemotaxis (MCP) protein family.</text>
</comment>
<evidence type="ECO:0000313" key="10">
    <source>
        <dbReference type="Proteomes" id="UP000256923"/>
    </source>
</evidence>
<evidence type="ECO:0000256" key="7">
    <source>
        <dbReference type="SAM" id="Phobius"/>
    </source>
</evidence>
<evidence type="ECO:0000256" key="3">
    <source>
        <dbReference type="ARBA" id="ARBA00029447"/>
    </source>
</evidence>
<feature type="region of interest" description="Disordered" evidence="6">
    <location>
        <begin position="636"/>
        <end position="655"/>
    </location>
</feature>
<dbReference type="GO" id="GO:0006935">
    <property type="term" value="P:chemotaxis"/>
    <property type="evidence" value="ECO:0007669"/>
    <property type="project" value="UniProtKB-ARBA"/>
</dbReference>
<protein>
    <submittedName>
        <fullName evidence="9">Methyl-accepting chemotaxis protein</fullName>
    </submittedName>
</protein>
<feature type="transmembrane region" description="Helical" evidence="7">
    <location>
        <begin position="342"/>
        <end position="363"/>
    </location>
</feature>
<sequence>MSLNTFSNHLVAFIMNSSINNRHSLSLIQTISAIFITMTLLVVLLSITSLKSIDKVGLQFSGLSEQTLPLALNNARLTQNILEQVQSLGDGIRTTESAELEAVNQQLSHLNQQTDQLTDQLFSIATRIGNAITQDHQVSLRSKSAAFQQLTYSILSTQASLLEQQNAIDNAATAFRYGLSSIGPEMNRISSFLALDNPESMDAANRFIASASSMESTFLLLMMQSDPEQAKVQFKEIRNRMAGIELAFDDFKEWHPDVMEFASLTAPYEMVKAGFVEHGILALILNKIEQAQQQRQEMAQAAQLAKDTVALLNTISATASELIKHSENVVHDAMLMVKQVQYTGGIILVALVLLAWLGLRHWLKLGLNNLLAKLALLTQHDFSQPARLIGPSEFKEVALQLNQVIESTKYSISTVTRNCEVLYQNAETSHDAADKSNRSLAAQNDSLVNMVSTVSELESAIRNIALVTSESYEESVAASQFSTQGVKVVEQNRVRLESLENTLHLNDEAMHELDQRVKKIREMVDMISGIADSTNLLALNAAIEAARAGEQGRGFAVVADEVRKLASDTSQQTTNIRDMMNELTNATQRSRQAVSDSRQEMSNALQSSQEVKTTFEQIEKAVEQIRARVEQISVATEEQERATADVSQSISQVSSQGEQTKLQLEAMVESSEQVAEVAGEQQAMLHKYTLN</sequence>
<comment type="subcellular location">
    <subcellularLocation>
        <location evidence="1">Membrane</location>
    </subcellularLocation>
</comment>
<dbReference type="GO" id="GO:0016020">
    <property type="term" value="C:membrane"/>
    <property type="evidence" value="ECO:0007669"/>
    <property type="project" value="UniProtKB-SubCell"/>
</dbReference>
<dbReference type="RefSeq" id="WP_019282161.1">
    <property type="nucleotide sequence ID" value="NZ_CP023054.1"/>
</dbReference>
<name>A0A289GBX8_VIBAN</name>
<feature type="coiled-coil region" evidence="5">
    <location>
        <begin position="93"/>
        <end position="120"/>
    </location>
</feature>
<dbReference type="Pfam" id="PF00015">
    <property type="entry name" value="MCPsignal"/>
    <property type="match status" value="1"/>
</dbReference>
<evidence type="ECO:0000256" key="4">
    <source>
        <dbReference type="PROSITE-ProRule" id="PRU00284"/>
    </source>
</evidence>
<dbReference type="SMART" id="SM00283">
    <property type="entry name" value="MA"/>
    <property type="match status" value="1"/>
</dbReference>
<dbReference type="SMR" id="A0A289GBX8"/>
<keyword evidence="2 4" id="KW-0807">Transducer</keyword>
<dbReference type="PROSITE" id="PS50111">
    <property type="entry name" value="CHEMOTAXIS_TRANSDUC_2"/>
    <property type="match status" value="1"/>
</dbReference>
<evidence type="ECO:0000313" key="9">
    <source>
        <dbReference type="EMBL" id="AZS23624.1"/>
    </source>
</evidence>